<dbReference type="EnsemblPlants" id="AET1Gv20179600.1">
    <property type="protein sequence ID" value="AET1Gv20179600.1"/>
    <property type="gene ID" value="AET1Gv20179600"/>
</dbReference>
<reference evidence="3" key="2">
    <citation type="journal article" date="2017" name="Nat. Plants">
        <title>The Aegilops tauschii genome reveals multiple impacts of transposons.</title>
        <authorList>
            <person name="Zhao G."/>
            <person name="Zou C."/>
            <person name="Li K."/>
            <person name="Wang K."/>
            <person name="Li T."/>
            <person name="Gao L."/>
            <person name="Zhang X."/>
            <person name="Wang H."/>
            <person name="Yang Z."/>
            <person name="Liu X."/>
            <person name="Jiang W."/>
            <person name="Mao L."/>
            <person name="Kong X."/>
            <person name="Jiao Y."/>
            <person name="Jia J."/>
        </authorList>
    </citation>
    <scope>NUCLEOTIDE SEQUENCE [LARGE SCALE GENOMIC DNA]</scope>
    <source>
        <strain evidence="3">cv. AL8/78</strain>
    </source>
</reference>
<evidence type="ECO:0000313" key="2">
    <source>
        <dbReference type="EnsemblPlants" id="AET1Gv20179600.1"/>
    </source>
</evidence>
<dbReference type="Gramene" id="AET1Gv20179600.1">
    <property type="protein sequence ID" value="AET1Gv20179600.1"/>
    <property type="gene ID" value="AET1Gv20179600"/>
</dbReference>
<accession>A0A452XV07</accession>
<protein>
    <submittedName>
        <fullName evidence="2">Uncharacterized protein</fullName>
    </submittedName>
</protein>
<feature type="region of interest" description="Disordered" evidence="1">
    <location>
        <begin position="23"/>
        <end position="44"/>
    </location>
</feature>
<reference evidence="2" key="5">
    <citation type="journal article" date="2021" name="G3 (Bethesda)">
        <title>Aegilops tauschii genome assembly Aet v5.0 features greater sequence contiguity and improved annotation.</title>
        <authorList>
            <person name="Wang L."/>
            <person name="Zhu T."/>
            <person name="Rodriguez J.C."/>
            <person name="Deal K.R."/>
            <person name="Dubcovsky J."/>
            <person name="McGuire P.E."/>
            <person name="Lux T."/>
            <person name="Spannagl M."/>
            <person name="Mayer K.F.X."/>
            <person name="Baldrich P."/>
            <person name="Meyers B.C."/>
            <person name="Huo N."/>
            <person name="Gu Y.Q."/>
            <person name="Zhou H."/>
            <person name="Devos K.M."/>
            <person name="Bennetzen J.L."/>
            <person name="Unver T."/>
            <person name="Budak H."/>
            <person name="Gulick P.J."/>
            <person name="Galiba G."/>
            <person name="Kalapos B."/>
            <person name="Nelson D.R."/>
            <person name="Li P."/>
            <person name="You F.M."/>
            <person name="Luo M.C."/>
            <person name="Dvorak J."/>
        </authorList>
    </citation>
    <scope>NUCLEOTIDE SEQUENCE [LARGE SCALE GENOMIC DNA]</scope>
    <source>
        <strain evidence="2">cv. AL8/78</strain>
    </source>
</reference>
<dbReference type="Proteomes" id="UP000015105">
    <property type="component" value="Chromosome 1D"/>
</dbReference>
<reference evidence="2" key="4">
    <citation type="submission" date="2019-03" db="UniProtKB">
        <authorList>
            <consortium name="EnsemblPlants"/>
        </authorList>
    </citation>
    <scope>IDENTIFICATION</scope>
</reference>
<dbReference type="AlphaFoldDB" id="A0A452XV07"/>
<keyword evidence="3" id="KW-1185">Reference proteome</keyword>
<evidence type="ECO:0000313" key="3">
    <source>
        <dbReference type="Proteomes" id="UP000015105"/>
    </source>
</evidence>
<organism evidence="2 3">
    <name type="scientific">Aegilops tauschii subsp. strangulata</name>
    <name type="common">Goatgrass</name>
    <dbReference type="NCBI Taxonomy" id="200361"/>
    <lineage>
        <taxon>Eukaryota</taxon>
        <taxon>Viridiplantae</taxon>
        <taxon>Streptophyta</taxon>
        <taxon>Embryophyta</taxon>
        <taxon>Tracheophyta</taxon>
        <taxon>Spermatophyta</taxon>
        <taxon>Magnoliopsida</taxon>
        <taxon>Liliopsida</taxon>
        <taxon>Poales</taxon>
        <taxon>Poaceae</taxon>
        <taxon>BOP clade</taxon>
        <taxon>Pooideae</taxon>
        <taxon>Triticodae</taxon>
        <taxon>Triticeae</taxon>
        <taxon>Triticinae</taxon>
        <taxon>Aegilops</taxon>
    </lineage>
</organism>
<sequence>AFVACRTAVARKPFFFFSRLEGKTRVDDPHPSPPDQPNHSPFTK</sequence>
<reference evidence="3" key="1">
    <citation type="journal article" date="2014" name="Science">
        <title>Ancient hybridizations among the ancestral genomes of bread wheat.</title>
        <authorList>
            <consortium name="International Wheat Genome Sequencing Consortium,"/>
            <person name="Marcussen T."/>
            <person name="Sandve S.R."/>
            <person name="Heier L."/>
            <person name="Spannagl M."/>
            <person name="Pfeifer M."/>
            <person name="Jakobsen K.S."/>
            <person name="Wulff B.B."/>
            <person name="Steuernagel B."/>
            <person name="Mayer K.F."/>
            <person name="Olsen O.A."/>
        </authorList>
    </citation>
    <scope>NUCLEOTIDE SEQUENCE [LARGE SCALE GENOMIC DNA]</scope>
    <source>
        <strain evidence="3">cv. AL8/78</strain>
    </source>
</reference>
<proteinExistence type="predicted"/>
<evidence type="ECO:0000256" key="1">
    <source>
        <dbReference type="SAM" id="MobiDB-lite"/>
    </source>
</evidence>
<reference evidence="2" key="3">
    <citation type="journal article" date="2017" name="Nature">
        <title>Genome sequence of the progenitor of the wheat D genome Aegilops tauschii.</title>
        <authorList>
            <person name="Luo M.C."/>
            <person name="Gu Y.Q."/>
            <person name="Puiu D."/>
            <person name="Wang H."/>
            <person name="Twardziok S.O."/>
            <person name="Deal K.R."/>
            <person name="Huo N."/>
            <person name="Zhu T."/>
            <person name="Wang L."/>
            <person name="Wang Y."/>
            <person name="McGuire P.E."/>
            <person name="Liu S."/>
            <person name="Long H."/>
            <person name="Ramasamy R.K."/>
            <person name="Rodriguez J.C."/>
            <person name="Van S.L."/>
            <person name="Yuan L."/>
            <person name="Wang Z."/>
            <person name="Xia Z."/>
            <person name="Xiao L."/>
            <person name="Anderson O.D."/>
            <person name="Ouyang S."/>
            <person name="Liang Y."/>
            <person name="Zimin A.V."/>
            <person name="Pertea G."/>
            <person name="Qi P."/>
            <person name="Bennetzen J.L."/>
            <person name="Dai X."/>
            <person name="Dawson M.W."/>
            <person name="Muller H.G."/>
            <person name="Kugler K."/>
            <person name="Rivarola-Duarte L."/>
            <person name="Spannagl M."/>
            <person name="Mayer K.F.X."/>
            <person name="Lu F.H."/>
            <person name="Bevan M.W."/>
            <person name="Leroy P."/>
            <person name="Li P."/>
            <person name="You F.M."/>
            <person name="Sun Q."/>
            <person name="Liu Z."/>
            <person name="Lyons E."/>
            <person name="Wicker T."/>
            <person name="Salzberg S.L."/>
            <person name="Devos K.M."/>
            <person name="Dvorak J."/>
        </authorList>
    </citation>
    <scope>NUCLEOTIDE SEQUENCE [LARGE SCALE GENOMIC DNA]</scope>
    <source>
        <strain evidence="2">cv. AL8/78</strain>
    </source>
</reference>
<name>A0A452XV07_AEGTS</name>